<feature type="transmembrane region" description="Helical" evidence="1">
    <location>
        <begin position="12"/>
        <end position="28"/>
    </location>
</feature>
<name>A0A923E276_9SPHI</name>
<gene>
    <name evidence="2" type="ORF">GM921_15380</name>
</gene>
<proteinExistence type="predicted"/>
<evidence type="ECO:0000313" key="3">
    <source>
        <dbReference type="Proteomes" id="UP000601055"/>
    </source>
</evidence>
<dbReference type="EMBL" id="WNXD01000002">
    <property type="protein sequence ID" value="MBB2146885.1"/>
    <property type="molecule type" value="Genomic_DNA"/>
</dbReference>
<reference evidence="2" key="1">
    <citation type="submission" date="2019-11" db="EMBL/GenBank/DDBJ databases">
        <title>Description of Pedobacter sp. LMG 31464T.</title>
        <authorList>
            <person name="Carlier A."/>
            <person name="Qi S."/>
            <person name="Vandamme P."/>
        </authorList>
    </citation>
    <scope>NUCLEOTIDE SEQUENCE</scope>
    <source>
        <strain evidence="2">LMG 31464</strain>
    </source>
</reference>
<accession>A0A923E276</accession>
<dbReference type="AlphaFoldDB" id="A0A923E276"/>
<keyword evidence="1" id="KW-0472">Membrane</keyword>
<dbReference type="Proteomes" id="UP000601055">
    <property type="component" value="Unassembled WGS sequence"/>
</dbReference>
<keyword evidence="3" id="KW-1185">Reference proteome</keyword>
<sequence length="206" mass="24688">MRRHNKKLLYPTGIISLVFLPILCIWNLDKQKAFEKLGAMDVAYMYHKQKTDTSYSNFYKLSQGFRSYTDIEFSGDNNNDKSKLQYAQFEIERIINSKDTLKGIHFKFTEKAKYWNFVKAIEISHIENINSRLDRNDLWLFYIPSITTKEEPYQFICGTNYLLRAYEIGEENRIAKIEYMKTTIKLFALPLIFFFLMCYFTFRELL</sequence>
<comment type="caution">
    <text evidence="2">The sequence shown here is derived from an EMBL/GenBank/DDBJ whole genome shotgun (WGS) entry which is preliminary data.</text>
</comment>
<keyword evidence="1" id="KW-1133">Transmembrane helix</keyword>
<dbReference type="RefSeq" id="WP_182923522.1">
    <property type="nucleotide sequence ID" value="NZ_WNXD01000002.1"/>
</dbReference>
<evidence type="ECO:0000313" key="2">
    <source>
        <dbReference type="EMBL" id="MBB2146885.1"/>
    </source>
</evidence>
<evidence type="ECO:0000256" key="1">
    <source>
        <dbReference type="SAM" id="Phobius"/>
    </source>
</evidence>
<feature type="transmembrane region" description="Helical" evidence="1">
    <location>
        <begin position="183"/>
        <end position="202"/>
    </location>
</feature>
<organism evidence="2 3">
    <name type="scientific">Pedobacter planticolens</name>
    <dbReference type="NCBI Taxonomy" id="2679964"/>
    <lineage>
        <taxon>Bacteria</taxon>
        <taxon>Pseudomonadati</taxon>
        <taxon>Bacteroidota</taxon>
        <taxon>Sphingobacteriia</taxon>
        <taxon>Sphingobacteriales</taxon>
        <taxon>Sphingobacteriaceae</taxon>
        <taxon>Pedobacter</taxon>
    </lineage>
</organism>
<keyword evidence="1" id="KW-0812">Transmembrane</keyword>
<protein>
    <submittedName>
        <fullName evidence="2">Uncharacterized protein</fullName>
    </submittedName>
</protein>